<evidence type="ECO:0000313" key="4">
    <source>
        <dbReference type="Proteomes" id="UP001165413"/>
    </source>
</evidence>
<dbReference type="SUPFAM" id="SSF51261">
    <property type="entry name" value="Duplicated hybrid motif"/>
    <property type="match status" value="1"/>
</dbReference>
<dbReference type="AlphaFoldDB" id="A0AA41X3M6"/>
<dbReference type="RefSeq" id="WP_254101343.1">
    <property type="nucleotide sequence ID" value="NZ_JANATA010000018.1"/>
</dbReference>
<protein>
    <submittedName>
        <fullName evidence="3">Peptidoglycan DD-metalloendopeptidase family protein</fullName>
    </submittedName>
</protein>
<dbReference type="InterPro" id="IPR050570">
    <property type="entry name" value="Cell_wall_metabolism_enzyme"/>
</dbReference>
<dbReference type="Gene3D" id="6.10.250.3150">
    <property type="match status" value="1"/>
</dbReference>
<keyword evidence="4" id="KW-1185">Reference proteome</keyword>
<feature type="coiled-coil region" evidence="1">
    <location>
        <begin position="17"/>
        <end position="93"/>
    </location>
</feature>
<dbReference type="EMBL" id="JANATA010000018">
    <property type="protein sequence ID" value="MCP3429242.1"/>
    <property type="molecule type" value="Genomic_DNA"/>
</dbReference>
<keyword evidence="1" id="KW-0175">Coiled coil</keyword>
<evidence type="ECO:0000259" key="2">
    <source>
        <dbReference type="Pfam" id="PF01551"/>
    </source>
</evidence>
<dbReference type="Proteomes" id="UP001165413">
    <property type="component" value="Unassembled WGS sequence"/>
</dbReference>
<feature type="domain" description="M23ase beta-sheet core" evidence="2">
    <location>
        <begin position="263"/>
        <end position="356"/>
    </location>
</feature>
<dbReference type="PANTHER" id="PTHR21666">
    <property type="entry name" value="PEPTIDASE-RELATED"/>
    <property type="match status" value="1"/>
</dbReference>
<dbReference type="InterPro" id="IPR016047">
    <property type="entry name" value="M23ase_b-sheet_dom"/>
</dbReference>
<proteinExistence type="predicted"/>
<dbReference type="GO" id="GO:0004222">
    <property type="term" value="F:metalloendopeptidase activity"/>
    <property type="evidence" value="ECO:0007669"/>
    <property type="project" value="TreeGrafter"/>
</dbReference>
<gene>
    <name evidence="3" type="ORF">NLF92_09830</name>
</gene>
<reference evidence="3" key="1">
    <citation type="submission" date="2022-07" db="EMBL/GenBank/DDBJ databases">
        <title>Characterization of the Novel Bacterium Alteromonas immobilis LMIT006 and Alteromonas gregis LMIT007.</title>
        <authorList>
            <person name="Lin X."/>
        </authorList>
    </citation>
    <scope>NUCLEOTIDE SEQUENCE</scope>
    <source>
        <strain evidence="3">LMIT007</strain>
    </source>
</reference>
<organism evidence="3 4">
    <name type="scientific">Opacimonas viscosa</name>
    <dbReference type="NCBI Taxonomy" id="2961944"/>
    <lineage>
        <taxon>Bacteria</taxon>
        <taxon>Pseudomonadati</taxon>
        <taxon>Pseudomonadota</taxon>
        <taxon>Gammaproteobacteria</taxon>
        <taxon>Alteromonadales</taxon>
        <taxon>Alteromonadaceae</taxon>
        <taxon>Opacimonas</taxon>
    </lineage>
</organism>
<evidence type="ECO:0000256" key="1">
    <source>
        <dbReference type="SAM" id="Coils"/>
    </source>
</evidence>
<dbReference type="Pfam" id="PF01551">
    <property type="entry name" value="Peptidase_M23"/>
    <property type="match status" value="1"/>
</dbReference>
<dbReference type="CDD" id="cd12797">
    <property type="entry name" value="M23_peptidase"/>
    <property type="match status" value="1"/>
</dbReference>
<dbReference type="Gene3D" id="2.70.70.10">
    <property type="entry name" value="Glucose Permease (Domain IIA)"/>
    <property type="match status" value="1"/>
</dbReference>
<comment type="caution">
    <text evidence="3">The sequence shown here is derived from an EMBL/GenBank/DDBJ whole genome shotgun (WGS) entry which is preliminary data.</text>
</comment>
<dbReference type="InterPro" id="IPR011055">
    <property type="entry name" value="Dup_hybrid_motif"/>
</dbReference>
<dbReference type="FunFam" id="2.70.70.10:FF:000003">
    <property type="entry name" value="Murein hydrolase activator EnvC"/>
    <property type="match status" value="1"/>
</dbReference>
<feature type="coiled-coil region" evidence="1">
    <location>
        <begin position="150"/>
        <end position="223"/>
    </location>
</feature>
<dbReference type="PANTHER" id="PTHR21666:SF270">
    <property type="entry name" value="MUREIN HYDROLASE ACTIVATOR ENVC"/>
    <property type="match status" value="1"/>
</dbReference>
<accession>A0AA41X3M6</accession>
<evidence type="ECO:0000313" key="3">
    <source>
        <dbReference type="EMBL" id="MCP3429242.1"/>
    </source>
</evidence>
<sequence>MWQTQTAAEMAANDSEVQAIQSALEQLAKEKKQKEQRRSKLFLDLQNQEEAIARIAKKINQLNIQIQTNRTETEQLQLEAQKLQAAIKDQQSALAAQMKSAYVSGDNDLTKMLFSQEQAGDVERMLTYYQYFYQQRKINIDKFKGLFAELKQVETALRQKQTELTQIVAKQESEQINLETQQASRELALQAIERDIKGDEAKIAQLKADEQRLVDAINAAQQTSSSQKLELNGLRQQKGQLLAPASGKLRRLFATRRQGQLKWKGIIINGEAGSPIQSIHTGKVLYSGWLRGFGLVLVLDHGLGFMSVYGHNQALLKEPGEYVRRGETIALMGQSGGQTRPNLYFELRNKGVPVNPTAWLDF</sequence>
<name>A0AA41X3M6_9ALTE</name>